<organism evidence="2 3">
    <name type="scientific">Helicobacter fennelliae</name>
    <dbReference type="NCBI Taxonomy" id="215"/>
    <lineage>
        <taxon>Bacteria</taxon>
        <taxon>Pseudomonadati</taxon>
        <taxon>Campylobacterota</taxon>
        <taxon>Epsilonproteobacteria</taxon>
        <taxon>Campylobacterales</taxon>
        <taxon>Helicobacteraceae</taxon>
        <taxon>Helicobacter</taxon>
    </lineage>
</organism>
<dbReference type="AlphaFoldDB" id="A0A2X3BG92"/>
<dbReference type="InterPro" id="IPR018145">
    <property type="entry name" value="CagE_TrbE_VirB_cntrl_dom"/>
</dbReference>
<evidence type="ECO:0000259" key="1">
    <source>
        <dbReference type="Pfam" id="PF03135"/>
    </source>
</evidence>
<reference evidence="2 3" key="1">
    <citation type="submission" date="2018-06" db="EMBL/GenBank/DDBJ databases">
        <authorList>
            <consortium name="Pathogen Informatics"/>
            <person name="Doyle S."/>
        </authorList>
    </citation>
    <scope>NUCLEOTIDE SEQUENCE [LARGE SCALE GENOMIC DNA]</scope>
    <source>
        <strain evidence="2 3">NCTC13102</strain>
    </source>
</reference>
<evidence type="ECO:0000313" key="3">
    <source>
        <dbReference type="Proteomes" id="UP000250166"/>
    </source>
</evidence>
<gene>
    <name evidence="2" type="primary">virB4_2</name>
    <name evidence="2" type="ORF">NCTC13102_00793</name>
</gene>
<dbReference type="EC" id="3.6.1.-" evidence="2"/>
<dbReference type="GO" id="GO:0005524">
    <property type="term" value="F:ATP binding"/>
    <property type="evidence" value="ECO:0007669"/>
    <property type="project" value="InterPro"/>
</dbReference>
<keyword evidence="2" id="KW-0378">Hydrolase</keyword>
<dbReference type="Pfam" id="PF03135">
    <property type="entry name" value="CagE_TrbE_VirB"/>
    <property type="match status" value="1"/>
</dbReference>
<evidence type="ECO:0000313" key="2">
    <source>
        <dbReference type="EMBL" id="SQB98336.1"/>
    </source>
</evidence>
<dbReference type="GO" id="GO:0016787">
    <property type="term" value="F:hydrolase activity"/>
    <property type="evidence" value="ECO:0007669"/>
    <property type="project" value="UniProtKB-KW"/>
</dbReference>
<protein>
    <submittedName>
        <fullName evidence="2">ATPase</fullName>
        <ecNumber evidence="2">3.6.1.-</ecNumber>
    </submittedName>
</protein>
<accession>A0A2X3BG92</accession>
<dbReference type="Proteomes" id="UP000250166">
    <property type="component" value="Unassembled WGS sequence"/>
</dbReference>
<name>A0A2X3BG92_9HELI</name>
<dbReference type="EMBL" id="UAWL01000006">
    <property type="protein sequence ID" value="SQB98336.1"/>
    <property type="molecule type" value="Genomic_DNA"/>
</dbReference>
<feature type="domain" description="CagE TrbE VirB component of type IV transporter system central" evidence="1">
    <location>
        <begin position="100"/>
        <end position="297"/>
    </location>
</feature>
<proteinExistence type="predicted"/>
<sequence>MSDDIEARIVVKRRQLTYNREYNIANPYAEKIINSCEKKEKVFVNHYFILFETKNKGAKGFFEKKKLELITSIKEDTQNNITYTNKLAIIKSTIERVIQTLSAYEPKQLDSVEILRLYAEYINGVYIPITPSNGLLTDSYIASTISFHKDYFIQDFNNNRVFNRFIGIKAYDNEEITSLTISSILHSSFELDIYLSIDSISKEKAQSIVKNKIKYAPNIAKGDLRELKELIDSDRLYMQNFSYTILVKAKSKEELNEASSIIINELKNAGLIAVYETLNLQPTFFSLFPNKSFLNARKRIHTSKTISSMILFEKEYIGKTTNSFGNTSVTILKINLCRHFCLIFISMKKKTL</sequence>